<dbReference type="SUPFAM" id="SSF48452">
    <property type="entry name" value="TPR-like"/>
    <property type="match status" value="1"/>
</dbReference>
<keyword evidence="4" id="KW-1185">Reference proteome</keyword>
<evidence type="ECO:0000313" key="4">
    <source>
        <dbReference type="Proteomes" id="UP000190774"/>
    </source>
</evidence>
<reference evidence="4" key="1">
    <citation type="submission" date="2017-02" db="EMBL/GenBank/DDBJ databases">
        <authorList>
            <person name="Varghese N."/>
            <person name="Submissions S."/>
        </authorList>
    </citation>
    <scope>NUCLEOTIDE SEQUENCE [LARGE SCALE GENOMIC DNA]</scope>
    <source>
        <strain evidence="4">ATCC 700200</strain>
    </source>
</reference>
<proteinExistence type="predicted"/>
<evidence type="ECO:0000256" key="1">
    <source>
        <dbReference type="SAM" id="Coils"/>
    </source>
</evidence>
<protein>
    <submittedName>
        <fullName evidence="3">Uncharacterized protein</fullName>
    </submittedName>
</protein>
<name>A0A1T4YNQ0_9BACT</name>
<dbReference type="STRING" id="48467.SAMN02745166_03708"/>
<dbReference type="OrthoDB" id="187844at2"/>
<dbReference type="InterPro" id="IPR011990">
    <property type="entry name" value="TPR-like_helical_dom_sf"/>
</dbReference>
<dbReference type="Proteomes" id="UP000190774">
    <property type="component" value="Unassembled WGS sequence"/>
</dbReference>
<evidence type="ECO:0000256" key="2">
    <source>
        <dbReference type="SAM" id="SignalP"/>
    </source>
</evidence>
<keyword evidence="2" id="KW-0732">Signal</keyword>
<dbReference type="EMBL" id="FUYE01000014">
    <property type="protein sequence ID" value="SKB02895.1"/>
    <property type="molecule type" value="Genomic_DNA"/>
</dbReference>
<evidence type="ECO:0000313" key="3">
    <source>
        <dbReference type="EMBL" id="SKB02895.1"/>
    </source>
</evidence>
<gene>
    <name evidence="3" type="ORF">SAMN02745166_03708</name>
</gene>
<organism evidence="3 4">
    <name type="scientific">Prosthecobacter debontii</name>
    <dbReference type="NCBI Taxonomy" id="48467"/>
    <lineage>
        <taxon>Bacteria</taxon>
        <taxon>Pseudomonadati</taxon>
        <taxon>Verrucomicrobiota</taxon>
        <taxon>Verrucomicrobiia</taxon>
        <taxon>Verrucomicrobiales</taxon>
        <taxon>Verrucomicrobiaceae</taxon>
        <taxon>Prosthecobacter</taxon>
    </lineage>
</organism>
<feature type="signal peptide" evidence="2">
    <location>
        <begin position="1"/>
        <end position="20"/>
    </location>
</feature>
<dbReference type="RefSeq" id="WP_078814877.1">
    <property type="nucleotide sequence ID" value="NZ_FUYE01000014.1"/>
</dbReference>
<accession>A0A1T4YNQ0</accession>
<keyword evidence="1" id="KW-0175">Coiled coil</keyword>
<feature type="coiled-coil region" evidence="1">
    <location>
        <begin position="21"/>
        <end position="57"/>
    </location>
</feature>
<dbReference type="Gene3D" id="1.25.40.10">
    <property type="entry name" value="Tetratricopeptide repeat domain"/>
    <property type="match status" value="1"/>
</dbReference>
<dbReference type="Pfam" id="PF13432">
    <property type="entry name" value="TPR_16"/>
    <property type="match status" value="2"/>
</dbReference>
<sequence>MILRCVIPLTLVLVTIFSQAQEKTSSEVLEKLREAQRLQQENHYSEALQKLDELEAAHPDIPDIYNLRGSIFMTPALRDFAEAEKNFAKAEQLRPEAIEPRFNKGELLFVKHEWAQAEAAFQKLLDDYPKLPLQIRHLTLYKRLVCEVKLGKFEAAEKTLKDHFTFMDDTPAYYFSHAAIAFGKTHEGEAKDWLARAEAIFKPAELTAYLDTLMEVRWVPNISLPFSEQ</sequence>
<dbReference type="AlphaFoldDB" id="A0A1T4YNQ0"/>
<feature type="chain" id="PRO_5012391426" evidence="2">
    <location>
        <begin position="21"/>
        <end position="229"/>
    </location>
</feature>